<dbReference type="HAMAP" id="MF_04015">
    <property type="entry name" value="HSV_TRM2"/>
    <property type="match status" value="1"/>
</dbReference>
<organism evidence="4 5">
    <name type="scientific">miniopterid betaherpesvirus 1</name>
    <dbReference type="NCBI Taxonomy" id="3070189"/>
    <lineage>
        <taxon>Viruses</taxon>
        <taxon>Duplodnaviria</taxon>
        <taxon>Heunggongvirae</taxon>
        <taxon>Peploviricota</taxon>
        <taxon>Herviviricetes</taxon>
        <taxon>Herpesvirales</taxon>
        <taxon>Orthoherpesviridae</taxon>
        <taxon>Betaherpesvirinae</taxon>
        <taxon>Quwivirus</taxon>
        <taxon>Quwivirus miniopteridbeta1</taxon>
    </lineage>
</organism>
<dbReference type="Pfam" id="PF03581">
    <property type="entry name" value="Herpes_UL33"/>
    <property type="match status" value="1"/>
</dbReference>
<keyword evidence="2" id="KW-1188">Viral release from host cell</keyword>
<dbReference type="InterPro" id="IPR005208">
    <property type="entry name" value="Herpes_TT2"/>
</dbReference>
<evidence type="ECO:0000313" key="4">
    <source>
        <dbReference type="EMBL" id="AFK83881.1"/>
    </source>
</evidence>
<dbReference type="GO" id="GO:0019073">
    <property type="term" value="P:viral DNA genome packaging"/>
    <property type="evidence" value="ECO:0007669"/>
    <property type="project" value="InterPro"/>
</dbReference>
<dbReference type="EMBL" id="JQ805139">
    <property type="protein sequence ID" value="AFK83881.1"/>
    <property type="molecule type" value="Genomic_DNA"/>
</dbReference>
<keyword evidence="1" id="KW-1048">Host nucleus</keyword>
<sequence>MSAGDDGGRDGERAGLCRFYDELMLDVNEPDIRFEPMLPKVYEIMLPSLDAKINLINVGQRHAAFLRHVYGSCGDCVHAEILRNKVKLLTVILTKLLDVNGILERKDNK</sequence>
<name>I3VQ37_9BETA</name>
<accession>I3VQ37</accession>
<protein>
    <submittedName>
        <fullName evidence="4">B51</fullName>
    </submittedName>
</protein>
<evidence type="ECO:0000313" key="5">
    <source>
        <dbReference type="Proteomes" id="UP000103899"/>
    </source>
</evidence>
<reference evidence="4 5" key="1">
    <citation type="journal article" date="2012" name="J. Virol.">
        <title>A Novel Bat Herpesvirus Encodes Homologues of Major Histocompatibility Complex Classes I and II, C-Type Lectin, and a Unique Family of Immune-Related Genes.</title>
        <authorList>
            <person name="Zhang H."/>
            <person name="Todd S."/>
            <person name="Tachedjian M."/>
            <person name="Barr J.A."/>
            <person name="Luo M."/>
            <person name="Yu M."/>
            <person name="Marsh G.A."/>
            <person name="Crameri G."/>
            <person name="Wang L.F."/>
        </authorList>
    </citation>
    <scope>NUCLEOTIDE SEQUENCE [LARGE SCALE GENOMIC DNA]</scope>
    <source>
        <strain evidence="4">B7D8</strain>
    </source>
</reference>
<evidence type="ECO:0000256" key="2">
    <source>
        <dbReference type="ARBA" id="ARBA00022612"/>
    </source>
</evidence>
<keyword evidence="5" id="KW-1185">Reference proteome</keyword>
<keyword evidence="3" id="KW-0231">Viral genome packaging</keyword>
<proteinExistence type="inferred from homology"/>
<evidence type="ECO:0000256" key="1">
    <source>
        <dbReference type="ARBA" id="ARBA00022562"/>
    </source>
</evidence>
<evidence type="ECO:0000256" key="3">
    <source>
        <dbReference type="ARBA" id="ARBA00023219"/>
    </source>
</evidence>
<dbReference type="Proteomes" id="UP000103899">
    <property type="component" value="Segment"/>
</dbReference>